<protein>
    <recommendedName>
        <fullName evidence="4">Lsr2 family protein</fullName>
    </recommendedName>
</protein>
<comment type="caution">
    <text evidence="2">The sequence shown here is derived from an EMBL/GenBank/DDBJ whole genome shotgun (WGS) entry which is preliminary data.</text>
</comment>
<dbReference type="RefSeq" id="WP_344917385.1">
    <property type="nucleotide sequence ID" value="NZ_BAABAQ010000003.1"/>
</dbReference>
<sequence length="125" mass="14023">MATKVIIVCDWHETDAAATHHNEWTNLKGERKQNDLCDDHQLTFTKAWDTVESNSSLVTEPVPAPKTRRRRTPKETPSDAALARAWARGRNMEVSQTGKVGYQVEQAWKKAGKPNVLENPGSTKV</sequence>
<evidence type="ECO:0000256" key="1">
    <source>
        <dbReference type="SAM" id="MobiDB-lite"/>
    </source>
</evidence>
<dbReference type="EMBL" id="BAABAQ010000003">
    <property type="protein sequence ID" value="GAA4187079.1"/>
    <property type="molecule type" value="Genomic_DNA"/>
</dbReference>
<keyword evidence="3" id="KW-1185">Reference proteome</keyword>
<feature type="region of interest" description="Disordered" evidence="1">
    <location>
        <begin position="53"/>
        <end position="79"/>
    </location>
</feature>
<gene>
    <name evidence="2" type="ORF">GCM10022252_20030</name>
</gene>
<accession>A0ABP8ANV4</accession>
<name>A0ABP8ANV4_9ACTN</name>
<evidence type="ECO:0000313" key="2">
    <source>
        <dbReference type="EMBL" id="GAA4187079.1"/>
    </source>
</evidence>
<evidence type="ECO:0008006" key="4">
    <source>
        <dbReference type="Google" id="ProtNLM"/>
    </source>
</evidence>
<dbReference type="Proteomes" id="UP001501251">
    <property type="component" value="Unassembled WGS sequence"/>
</dbReference>
<proteinExistence type="predicted"/>
<organism evidence="2 3">
    <name type="scientific">Streptosporangium oxazolinicum</name>
    <dbReference type="NCBI Taxonomy" id="909287"/>
    <lineage>
        <taxon>Bacteria</taxon>
        <taxon>Bacillati</taxon>
        <taxon>Actinomycetota</taxon>
        <taxon>Actinomycetes</taxon>
        <taxon>Streptosporangiales</taxon>
        <taxon>Streptosporangiaceae</taxon>
        <taxon>Streptosporangium</taxon>
    </lineage>
</organism>
<evidence type="ECO:0000313" key="3">
    <source>
        <dbReference type="Proteomes" id="UP001501251"/>
    </source>
</evidence>
<reference evidence="3" key="1">
    <citation type="journal article" date="2019" name="Int. J. Syst. Evol. Microbiol.">
        <title>The Global Catalogue of Microorganisms (GCM) 10K type strain sequencing project: providing services to taxonomists for standard genome sequencing and annotation.</title>
        <authorList>
            <consortium name="The Broad Institute Genomics Platform"/>
            <consortium name="The Broad Institute Genome Sequencing Center for Infectious Disease"/>
            <person name="Wu L."/>
            <person name="Ma J."/>
        </authorList>
    </citation>
    <scope>NUCLEOTIDE SEQUENCE [LARGE SCALE GENOMIC DNA]</scope>
    <source>
        <strain evidence="3">JCM 17388</strain>
    </source>
</reference>